<comment type="caution">
    <text evidence="2">The sequence shown here is derived from an EMBL/GenBank/DDBJ whole genome shotgun (WGS) entry which is preliminary data.</text>
</comment>
<feature type="transmembrane region" description="Helical" evidence="1">
    <location>
        <begin position="87"/>
        <end position="107"/>
    </location>
</feature>
<reference evidence="2" key="1">
    <citation type="submission" date="2021-01" db="EMBL/GenBank/DDBJ databases">
        <authorList>
            <person name="Lovell J.T."/>
            <person name="Bentley N."/>
            <person name="Bhattarai G."/>
            <person name="Jenkins J.W."/>
            <person name="Sreedasyam A."/>
            <person name="Alarcon Y."/>
            <person name="Bock C."/>
            <person name="Boston L."/>
            <person name="Carlson J."/>
            <person name="Cervantes K."/>
            <person name="Clermont K."/>
            <person name="Krom N."/>
            <person name="Kubenka K."/>
            <person name="Mamidi S."/>
            <person name="Mattison C."/>
            <person name="Monteros M."/>
            <person name="Pisani C."/>
            <person name="Plott C."/>
            <person name="Rajasekar S."/>
            <person name="Rhein H.S."/>
            <person name="Rohla C."/>
            <person name="Song M."/>
            <person name="Hilaire R.S."/>
            <person name="Shu S."/>
            <person name="Wells L."/>
            <person name="Wang X."/>
            <person name="Webber J."/>
            <person name="Heerema R.J."/>
            <person name="Klein P."/>
            <person name="Conner P."/>
            <person name="Grauke L."/>
            <person name="Grimwood J."/>
            <person name="Schmutz J."/>
            <person name="Randall J.J."/>
        </authorList>
    </citation>
    <scope>NUCLEOTIDE SEQUENCE</scope>
    <source>
        <tissue evidence="2">Leaf</tissue>
    </source>
</reference>
<dbReference type="Proteomes" id="UP000811246">
    <property type="component" value="Chromosome 7"/>
</dbReference>
<evidence type="ECO:0000313" key="2">
    <source>
        <dbReference type="EMBL" id="KAG6704065.1"/>
    </source>
</evidence>
<proteinExistence type="predicted"/>
<gene>
    <name evidence="2" type="ORF">I3842_07G117800</name>
</gene>
<organism evidence="2 3">
    <name type="scientific">Carya illinoinensis</name>
    <name type="common">Pecan</name>
    <dbReference type="NCBI Taxonomy" id="32201"/>
    <lineage>
        <taxon>Eukaryota</taxon>
        <taxon>Viridiplantae</taxon>
        <taxon>Streptophyta</taxon>
        <taxon>Embryophyta</taxon>
        <taxon>Tracheophyta</taxon>
        <taxon>Spermatophyta</taxon>
        <taxon>Magnoliopsida</taxon>
        <taxon>eudicotyledons</taxon>
        <taxon>Gunneridae</taxon>
        <taxon>Pentapetalae</taxon>
        <taxon>rosids</taxon>
        <taxon>fabids</taxon>
        <taxon>Fagales</taxon>
        <taxon>Juglandaceae</taxon>
        <taxon>Carya</taxon>
    </lineage>
</organism>
<dbReference type="AlphaFoldDB" id="A0A922EJI0"/>
<keyword evidence="1" id="KW-1133">Transmembrane helix</keyword>
<feature type="transmembrane region" description="Helical" evidence="1">
    <location>
        <begin position="44"/>
        <end position="67"/>
    </location>
</feature>
<protein>
    <submittedName>
        <fullName evidence="2">Uncharacterized protein</fullName>
    </submittedName>
</protein>
<keyword evidence="1" id="KW-0472">Membrane</keyword>
<name>A0A922EJI0_CARIL</name>
<evidence type="ECO:0000256" key="1">
    <source>
        <dbReference type="SAM" id="Phobius"/>
    </source>
</evidence>
<accession>A0A922EJI0</accession>
<keyword evidence="1" id="KW-0812">Transmembrane</keyword>
<sequence>MSQCGTFASFYQFTQQKLPGCKPVQTPAWVTSQILLFTSDFHNLLFVLICVLVVLRISHAGHLYISIDLVTLHSYRPCYVLFMLPKVHAFFVVTFKLIMLLPACFFVPSQVQ</sequence>
<dbReference type="EMBL" id="CM031831">
    <property type="protein sequence ID" value="KAG6704065.1"/>
    <property type="molecule type" value="Genomic_DNA"/>
</dbReference>
<evidence type="ECO:0000313" key="3">
    <source>
        <dbReference type="Proteomes" id="UP000811246"/>
    </source>
</evidence>